<dbReference type="Pfam" id="PF02793">
    <property type="entry name" value="HRM"/>
    <property type="match status" value="1"/>
</dbReference>
<dbReference type="OMA" id="SGVFCNG"/>
<dbReference type="FunCoup" id="H3A145">
    <property type="interactions" value="609"/>
</dbReference>
<evidence type="ECO:0000256" key="9">
    <source>
        <dbReference type="ARBA" id="ARBA00023180"/>
    </source>
</evidence>
<evidence type="ECO:0000256" key="4">
    <source>
        <dbReference type="ARBA" id="ARBA00022692"/>
    </source>
</evidence>
<keyword evidence="9" id="KW-0325">Glycoprotein</keyword>
<reference evidence="16" key="1">
    <citation type="submission" date="2011-08" db="EMBL/GenBank/DDBJ databases">
        <title>The draft genome of Latimeria chalumnae.</title>
        <authorList>
            <person name="Di Palma F."/>
            <person name="Alfoldi J."/>
            <person name="Johnson J."/>
            <person name="Berlin A."/>
            <person name="Gnerre S."/>
            <person name="Jaffe D."/>
            <person name="MacCallum I."/>
            <person name="Young S."/>
            <person name="Walker B.J."/>
            <person name="Lander E."/>
            <person name="Lindblad-Toh K."/>
        </authorList>
    </citation>
    <scope>NUCLEOTIDE SEQUENCE [LARGE SCALE GENOMIC DNA]</scope>
    <source>
        <strain evidence="16">Wild caught</strain>
    </source>
</reference>
<feature type="transmembrane region" description="Helical" evidence="11">
    <location>
        <begin position="167"/>
        <end position="184"/>
    </location>
</feature>
<evidence type="ECO:0000256" key="3">
    <source>
        <dbReference type="ARBA" id="ARBA00022475"/>
    </source>
</evidence>
<keyword evidence="6" id="KW-0297">G-protein coupled receptor</keyword>
<dbReference type="EMBL" id="AFYH01213721">
    <property type="status" value="NOT_ANNOTATED_CDS"/>
    <property type="molecule type" value="Genomic_DNA"/>
</dbReference>
<organism evidence="15 16">
    <name type="scientific">Latimeria chalumnae</name>
    <name type="common">Coelacanth</name>
    <dbReference type="NCBI Taxonomy" id="7897"/>
    <lineage>
        <taxon>Eukaryota</taxon>
        <taxon>Metazoa</taxon>
        <taxon>Chordata</taxon>
        <taxon>Craniata</taxon>
        <taxon>Vertebrata</taxon>
        <taxon>Euteleostomi</taxon>
        <taxon>Coelacanthiformes</taxon>
        <taxon>Coelacanthidae</taxon>
        <taxon>Latimeria</taxon>
    </lineage>
</organism>
<dbReference type="PROSITE" id="PS50261">
    <property type="entry name" value="G_PROTEIN_RECEP_F2_4"/>
    <property type="match status" value="1"/>
</dbReference>
<reference evidence="15" key="3">
    <citation type="submission" date="2025-09" db="UniProtKB">
        <authorList>
            <consortium name="Ensembl"/>
        </authorList>
    </citation>
    <scope>IDENTIFICATION</scope>
</reference>
<keyword evidence="10" id="KW-0807">Transducer</keyword>
<dbReference type="EMBL" id="AFYH01213727">
    <property type="status" value="NOT_ANNOTATED_CDS"/>
    <property type="molecule type" value="Genomic_DNA"/>
</dbReference>
<feature type="transmembrane region" description="Helical" evidence="11">
    <location>
        <begin position="296"/>
        <end position="320"/>
    </location>
</feature>
<evidence type="ECO:0000256" key="11">
    <source>
        <dbReference type="SAM" id="Phobius"/>
    </source>
</evidence>
<dbReference type="SMART" id="SM00008">
    <property type="entry name" value="HormR"/>
    <property type="match status" value="1"/>
</dbReference>
<dbReference type="InParanoid" id="H3A145"/>
<feature type="signal peptide" evidence="12">
    <location>
        <begin position="1"/>
        <end position="19"/>
    </location>
</feature>
<evidence type="ECO:0000256" key="5">
    <source>
        <dbReference type="ARBA" id="ARBA00022989"/>
    </source>
</evidence>
<dbReference type="InterPro" id="IPR001879">
    <property type="entry name" value="GPCR_2_extracellular_dom"/>
</dbReference>
<dbReference type="InterPro" id="IPR000832">
    <property type="entry name" value="GPCR_2_secretin-like"/>
</dbReference>
<proteinExistence type="inferred from homology"/>
<keyword evidence="4 11" id="KW-0812">Transmembrane</keyword>
<comment type="subcellular location">
    <subcellularLocation>
        <location evidence="1">Cell membrane</location>
        <topology evidence="1">Multi-pass membrane protein</topology>
    </subcellularLocation>
</comment>
<dbReference type="SUPFAM" id="SSF81321">
    <property type="entry name" value="Family A G protein-coupled receptor-like"/>
    <property type="match status" value="1"/>
</dbReference>
<evidence type="ECO:0000313" key="16">
    <source>
        <dbReference type="Proteomes" id="UP000008672"/>
    </source>
</evidence>
<dbReference type="Gene3D" id="4.10.1240.10">
    <property type="entry name" value="GPCR, family 2, extracellular hormone receptor domain"/>
    <property type="match status" value="1"/>
</dbReference>
<keyword evidence="5 11" id="KW-1133">Transmembrane helix</keyword>
<dbReference type="Ensembl" id="ENSLACT00000003396.1">
    <property type="protein sequence ID" value="ENSLACP00000003366.1"/>
    <property type="gene ID" value="ENSLACG00000003010.1"/>
</dbReference>
<keyword evidence="12" id="KW-0732">Signal</keyword>
<dbReference type="GO" id="GO:0007166">
    <property type="term" value="P:cell surface receptor signaling pathway"/>
    <property type="evidence" value="ECO:0007669"/>
    <property type="project" value="InterPro"/>
</dbReference>
<dbReference type="EMBL" id="AFYH01213726">
    <property type="status" value="NOT_ANNOTATED_CDS"/>
    <property type="molecule type" value="Genomic_DNA"/>
</dbReference>
<evidence type="ECO:0000259" key="13">
    <source>
        <dbReference type="PROSITE" id="PS50227"/>
    </source>
</evidence>
<dbReference type="GO" id="GO:0017046">
    <property type="term" value="F:peptide hormone binding"/>
    <property type="evidence" value="ECO:0007669"/>
    <property type="project" value="TreeGrafter"/>
</dbReference>
<feature type="transmembrane region" description="Helical" evidence="11">
    <location>
        <begin position="258"/>
        <end position="276"/>
    </location>
</feature>
<dbReference type="STRING" id="7897.ENSLACP00000003366"/>
<dbReference type="Proteomes" id="UP000008672">
    <property type="component" value="Unassembled WGS sequence"/>
</dbReference>
<evidence type="ECO:0000256" key="8">
    <source>
        <dbReference type="ARBA" id="ARBA00023170"/>
    </source>
</evidence>
<dbReference type="PROSITE" id="PS50227">
    <property type="entry name" value="G_PROTEIN_RECEP_F2_3"/>
    <property type="match status" value="1"/>
</dbReference>
<dbReference type="SUPFAM" id="SSF111418">
    <property type="entry name" value="Hormone receptor domain"/>
    <property type="match status" value="1"/>
</dbReference>
<evidence type="ECO:0000256" key="12">
    <source>
        <dbReference type="SAM" id="SignalP"/>
    </source>
</evidence>
<feature type="chain" id="PRO_5003579463" description="Glucagon like peptide 2 receptor" evidence="12">
    <location>
        <begin position="20"/>
        <end position="507"/>
    </location>
</feature>
<evidence type="ECO:0000259" key="14">
    <source>
        <dbReference type="PROSITE" id="PS50261"/>
    </source>
</evidence>
<keyword evidence="8" id="KW-0675">Receptor</keyword>
<dbReference type="GO" id="GO:0007188">
    <property type="term" value="P:adenylate cyclase-modulating G protein-coupled receptor signaling pathway"/>
    <property type="evidence" value="ECO:0007669"/>
    <property type="project" value="TreeGrafter"/>
</dbReference>
<dbReference type="InterPro" id="IPR017983">
    <property type="entry name" value="GPCR_2_secretin-like_CS"/>
</dbReference>
<feature type="domain" description="G-protein coupled receptors family 2 profile 1" evidence="13">
    <location>
        <begin position="32"/>
        <end position="116"/>
    </location>
</feature>
<keyword evidence="3" id="KW-1003">Cell membrane</keyword>
<sequence length="507" mass="59505">PIFKLMDLLIFLQAKGASLEDTIRMWFEYKEQCLNTITSESVYRTGVYCNGTFDQFVCWPDSPPGNVSVPCPWYLPWVKKGSTGRVYRVCSHKGLWDTVQNSTQVWRDHSECSQHNQYFNQTEQEHLLLTVIRFLYTVGYSLSLASLLLAVLILLLMRKLHCTRNYIHINLFCSFILRVIAVFVKDSILDHTYSKRPNNEMGWTSYFKSQLSMACRATHILMNYFVVANHYWLLVEGIYLHTLLVTVVLSEKRLLQRYILIGWVFPVLFVVPWIITKALYENKGCWTAQGSFKSGWILWLWKAGESLRIQVNFYIFIKILKLLLSKLKARQLRFSDYKHRLARSTLVLISVFGIQEVVFAFVTDDQVEGLSRIIRLFIQLPLSSFQYIYIKNIHGFLFFQVQTELKKRWKLLFLANHFDCTDCIFSKPFKYLGKYLKQRRNRYFDGKGFHSKSKRPSSVQLLQVTVKVISDFQSPQPIPLEYFARESLSESSNWDITLGETLEESQI</sequence>
<dbReference type="EMBL" id="AFYH01213724">
    <property type="status" value="NOT_ANNOTATED_CDS"/>
    <property type="molecule type" value="Genomic_DNA"/>
</dbReference>
<dbReference type="GO" id="GO:0005886">
    <property type="term" value="C:plasma membrane"/>
    <property type="evidence" value="ECO:0007669"/>
    <property type="project" value="UniProtKB-SubCell"/>
</dbReference>
<name>H3A145_LATCH</name>
<evidence type="ECO:0000256" key="1">
    <source>
        <dbReference type="ARBA" id="ARBA00004651"/>
    </source>
</evidence>
<dbReference type="AlphaFoldDB" id="H3A145"/>
<dbReference type="Pfam" id="PF00002">
    <property type="entry name" value="7tm_2"/>
    <property type="match status" value="1"/>
</dbReference>
<dbReference type="FunFam" id="4.10.1240.10:FF:000017">
    <property type="entry name" value="Glucagon like peptide 2 receptor"/>
    <property type="match status" value="1"/>
</dbReference>
<evidence type="ECO:0000256" key="2">
    <source>
        <dbReference type="ARBA" id="ARBA00005314"/>
    </source>
</evidence>
<evidence type="ECO:0000313" key="15">
    <source>
        <dbReference type="Ensembl" id="ENSLACP00000003366.1"/>
    </source>
</evidence>
<evidence type="ECO:0000256" key="10">
    <source>
        <dbReference type="ARBA" id="ARBA00023224"/>
    </source>
</evidence>
<feature type="transmembrane region" description="Helical" evidence="11">
    <location>
        <begin position="231"/>
        <end position="249"/>
    </location>
</feature>
<dbReference type="EMBL" id="AFYH01213725">
    <property type="status" value="NOT_ANNOTATED_CDS"/>
    <property type="molecule type" value="Genomic_DNA"/>
</dbReference>
<dbReference type="PANTHER" id="PTHR45620:SF23">
    <property type="entry name" value="GLUCAGON-LIKE PEPTIDE 2 RECEPTOR"/>
    <property type="match status" value="1"/>
</dbReference>
<feature type="transmembrane region" description="Helical" evidence="11">
    <location>
        <begin position="134"/>
        <end position="155"/>
    </location>
</feature>
<dbReference type="InterPro" id="IPR050332">
    <property type="entry name" value="GPCR_2"/>
</dbReference>
<dbReference type="HOGENOM" id="CLU_002753_4_0_1"/>
<evidence type="ECO:0008006" key="17">
    <source>
        <dbReference type="Google" id="ProtNLM"/>
    </source>
</evidence>
<dbReference type="GO" id="GO:0004967">
    <property type="term" value="F:glucagon receptor activity"/>
    <property type="evidence" value="ECO:0007669"/>
    <property type="project" value="TreeGrafter"/>
</dbReference>
<dbReference type="PROSITE" id="PS00649">
    <property type="entry name" value="G_PROTEIN_RECEP_F2_1"/>
    <property type="match status" value="1"/>
</dbReference>
<dbReference type="PANTHER" id="PTHR45620">
    <property type="entry name" value="PDF RECEPTOR-LIKE PROTEIN-RELATED"/>
    <property type="match status" value="1"/>
</dbReference>
<feature type="domain" description="G-protein coupled receptors family 2 profile 2" evidence="14">
    <location>
        <begin position="132"/>
        <end position="398"/>
    </location>
</feature>
<feature type="transmembrane region" description="Helical" evidence="11">
    <location>
        <begin position="341"/>
        <end position="361"/>
    </location>
</feature>
<dbReference type="Gene3D" id="1.20.1070.10">
    <property type="entry name" value="Rhodopsin 7-helix transmembrane proteins"/>
    <property type="match status" value="1"/>
</dbReference>
<dbReference type="InterPro" id="IPR017981">
    <property type="entry name" value="GPCR_2-like_7TM"/>
</dbReference>
<keyword evidence="16" id="KW-1185">Reference proteome</keyword>
<dbReference type="InterPro" id="IPR036445">
    <property type="entry name" value="GPCR_2_extracell_dom_sf"/>
</dbReference>
<evidence type="ECO:0000256" key="6">
    <source>
        <dbReference type="ARBA" id="ARBA00023040"/>
    </source>
</evidence>
<dbReference type="PRINTS" id="PR00249">
    <property type="entry name" value="GPCRSECRETIN"/>
</dbReference>
<evidence type="ECO:0000256" key="7">
    <source>
        <dbReference type="ARBA" id="ARBA00023136"/>
    </source>
</evidence>
<keyword evidence="7 11" id="KW-0472">Membrane</keyword>
<dbReference type="EMBL" id="AFYH01213722">
    <property type="status" value="NOT_ANNOTATED_CDS"/>
    <property type="molecule type" value="Genomic_DNA"/>
</dbReference>
<dbReference type="GeneTree" id="ENSGT00940000158127"/>
<accession>H3A145</accession>
<reference evidence="15" key="2">
    <citation type="submission" date="2025-08" db="UniProtKB">
        <authorList>
            <consortium name="Ensembl"/>
        </authorList>
    </citation>
    <scope>IDENTIFICATION</scope>
</reference>
<dbReference type="EMBL" id="AFYH01213723">
    <property type="status" value="NOT_ANNOTATED_CDS"/>
    <property type="molecule type" value="Genomic_DNA"/>
</dbReference>
<dbReference type="eggNOG" id="KOG4564">
    <property type="taxonomic scope" value="Eukaryota"/>
</dbReference>
<feature type="transmembrane region" description="Helical" evidence="11">
    <location>
        <begin position="373"/>
        <end position="390"/>
    </location>
</feature>
<protein>
    <recommendedName>
        <fullName evidence="17">Glucagon like peptide 2 receptor</fullName>
    </recommendedName>
</protein>
<comment type="similarity">
    <text evidence="2">Belongs to the G-protein coupled receptor 2 family.</text>
</comment>